<gene>
    <name evidence="1" type="ORF">H2198_007685</name>
</gene>
<organism evidence="1 2">
    <name type="scientific">Neophaeococcomyces mojaviensis</name>
    <dbReference type="NCBI Taxonomy" id="3383035"/>
    <lineage>
        <taxon>Eukaryota</taxon>
        <taxon>Fungi</taxon>
        <taxon>Dikarya</taxon>
        <taxon>Ascomycota</taxon>
        <taxon>Pezizomycotina</taxon>
        <taxon>Eurotiomycetes</taxon>
        <taxon>Chaetothyriomycetidae</taxon>
        <taxon>Chaetothyriales</taxon>
        <taxon>Chaetothyriales incertae sedis</taxon>
        <taxon>Neophaeococcomyces</taxon>
    </lineage>
</organism>
<proteinExistence type="predicted"/>
<sequence length="234" mass="26780">MAQWYHFYHNEDDAEIKVGVYDRWLRQVGYGPTQAERYLVHTEMMDLAHERRFVVAECGLDMSDFEQQHSQRVGKAISHLEKHFIDKSLHNFYDPVDYEVQLNNKMFGKTRDVADSGSDILLGLIPPSTQEGPEYVKSLSPSFCDPQPPGLFQSLQLLSDLSVPNPRSLEDISEPIDADDMSSDGFQEVYLAALENAPRKRPRRSSAQARQLKEVRLRKDVKRLKSGTPNSRPS</sequence>
<keyword evidence="2" id="KW-1185">Reference proteome</keyword>
<evidence type="ECO:0000313" key="1">
    <source>
        <dbReference type="EMBL" id="KAJ9653110.1"/>
    </source>
</evidence>
<evidence type="ECO:0000313" key="2">
    <source>
        <dbReference type="Proteomes" id="UP001172386"/>
    </source>
</evidence>
<name>A0ACC2ZZE1_9EURO</name>
<comment type="caution">
    <text evidence="1">The sequence shown here is derived from an EMBL/GenBank/DDBJ whole genome shotgun (WGS) entry which is preliminary data.</text>
</comment>
<reference evidence="1" key="1">
    <citation type="submission" date="2022-10" db="EMBL/GenBank/DDBJ databases">
        <title>Culturing micro-colonial fungi from biological soil crusts in the Mojave desert and describing Neophaeococcomyces mojavensis, and introducing the new genera and species Taxawa tesnikishii.</title>
        <authorList>
            <person name="Kurbessoian T."/>
            <person name="Stajich J.E."/>
        </authorList>
    </citation>
    <scope>NUCLEOTIDE SEQUENCE</scope>
    <source>
        <strain evidence="1">JES_112</strain>
    </source>
</reference>
<dbReference type="Proteomes" id="UP001172386">
    <property type="component" value="Unassembled WGS sequence"/>
</dbReference>
<accession>A0ACC2ZZE1</accession>
<dbReference type="EMBL" id="JAPDRQ010000167">
    <property type="protein sequence ID" value="KAJ9653110.1"/>
    <property type="molecule type" value="Genomic_DNA"/>
</dbReference>
<protein>
    <submittedName>
        <fullName evidence="1">Uncharacterized protein</fullName>
    </submittedName>
</protein>